<name>A0ABT4JZM0_9GAMM</name>
<dbReference type="Pfam" id="PF00126">
    <property type="entry name" value="HTH_1"/>
    <property type="match status" value="1"/>
</dbReference>
<dbReference type="SUPFAM" id="SSF53850">
    <property type="entry name" value="Periplasmic binding protein-like II"/>
    <property type="match status" value="1"/>
</dbReference>
<comment type="similarity">
    <text evidence="1">Belongs to the LysR transcriptional regulatory family.</text>
</comment>
<dbReference type="Gene3D" id="1.10.10.10">
    <property type="entry name" value="Winged helix-like DNA-binding domain superfamily/Winged helix DNA-binding domain"/>
    <property type="match status" value="1"/>
</dbReference>
<proteinExistence type="inferred from homology"/>
<evidence type="ECO:0000313" key="7">
    <source>
        <dbReference type="Proteomes" id="UP001149719"/>
    </source>
</evidence>
<keyword evidence="7" id="KW-1185">Reference proteome</keyword>
<dbReference type="PANTHER" id="PTHR30126">
    <property type="entry name" value="HTH-TYPE TRANSCRIPTIONAL REGULATOR"/>
    <property type="match status" value="1"/>
</dbReference>
<dbReference type="InterPro" id="IPR036388">
    <property type="entry name" value="WH-like_DNA-bd_sf"/>
</dbReference>
<protein>
    <submittedName>
        <fullName evidence="6">LysR family transcriptional regulator</fullName>
    </submittedName>
</protein>
<reference evidence="6" key="1">
    <citation type="submission" date="2022-12" db="EMBL/GenBank/DDBJ databases">
        <title>Marinomonas 15G1-11 sp. nov, isolated from marine algae.</title>
        <authorList>
            <person name="Butt M."/>
            <person name="Choi D.G."/>
            <person name="Kim J.M."/>
            <person name="Lee J.K."/>
            <person name="Baek J.H."/>
            <person name="Jeon C.O."/>
        </authorList>
    </citation>
    <scope>NUCLEOTIDE SEQUENCE</scope>
    <source>
        <strain evidence="6">15G1-11</strain>
    </source>
</reference>
<evidence type="ECO:0000256" key="2">
    <source>
        <dbReference type="ARBA" id="ARBA00023015"/>
    </source>
</evidence>
<evidence type="ECO:0000313" key="6">
    <source>
        <dbReference type="EMBL" id="MCZ2723557.1"/>
    </source>
</evidence>
<accession>A0ABT4JZM0</accession>
<dbReference type="SUPFAM" id="SSF46785">
    <property type="entry name" value="Winged helix' DNA-binding domain"/>
    <property type="match status" value="1"/>
</dbReference>
<evidence type="ECO:0000256" key="4">
    <source>
        <dbReference type="ARBA" id="ARBA00023163"/>
    </source>
</evidence>
<evidence type="ECO:0000256" key="1">
    <source>
        <dbReference type="ARBA" id="ARBA00009437"/>
    </source>
</evidence>
<comment type="caution">
    <text evidence="6">The sequence shown here is derived from an EMBL/GenBank/DDBJ whole genome shotgun (WGS) entry which is preliminary data.</text>
</comment>
<dbReference type="Pfam" id="PF03466">
    <property type="entry name" value="LysR_substrate"/>
    <property type="match status" value="1"/>
</dbReference>
<keyword evidence="3" id="KW-0238">DNA-binding</keyword>
<dbReference type="PANTHER" id="PTHR30126:SF88">
    <property type="entry name" value="TRANSCRIPTIONAL REGULATOR-RELATED"/>
    <property type="match status" value="1"/>
</dbReference>
<sequence length="316" mass="34671">MSKAPRVTLEQWRVLQAVVDHGGFAQAAEALHKSQSSISYTVAKLQEQLGFPLLVIEGRKAQLTDRGNVLVKRSRHLLKEAIDLESLAHTLGKGWEPEIELVVDAAFPTFPLLKALKRFEPQSQGTLVELKETVLGGAEEALLTGTPDLVISPFVPTGYLADSIIEVSFLAVAAPNHPLFTEMELITNERLSNELQIVIRDSSKENKKDAGWLGSERRWTVSSLQSALEIVISGIGFAWLPTSEISKQLESGHLKALPLVSGAYKSVNLFAIFGKGERTGPATQLFLDILQTESAPCPTSKEIEKQLKLTSSYLYK</sequence>
<dbReference type="Gene3D" id="3.40.190.290">
    <property type="match status" value="1"/>
</dbReference>
<evidence type="ECO:0000256" key="3">
    <source>
        <dbReference type="ARBA" id="ARBA00023125"/>
    </source>
</evidence>
<keyword evidence="2" id="KW-0805">Transcription regulation</keyword>
<dbReference type="InterPro" id="IPR005119">
    <property type="entry name" value="LysR_subst-bd"/>
</dbReference>
<dbReference type="EMBL" id="JAPUBN010000024">
    <property type="protein sequence ID" value="MCZ2723557.1"/>
    <property type="molecule type" value="Genomic_DNA"/>
</dbReference>
<dbReference type="Proteomes" id="UP001149719">
    <property type="component" value="Unassembled WGS sequence"/>
</dbReference>
<dbReference type="RefSeq" id="WP_269127692.1">
    <property type="nucleotide sequence ID" value="NZ_JAPUBN010000024.1"/>
</dbReference>
<feature type="domain" description="HTH lysR-type" evidence="5">
    <location>
        <begin position="7"/>
        <end position="64"/>
    </location>
</feature>
<gene>
    <name evidence="6" type="ORF">O1D97_18565</name>
</gene>
<keyword evidence="4" id="KW-0804">Transcription</keyword>
<dbReference type="InterPro" id="IPR000847">
    <property type="entry name" value="LysR_HTH_N"/>
</dbReference>
<evidence type="ECO:0000259" key="5">
    <source>
        <dbReference type="PROSITE" id="PS50931"/>
    </source>
</evidence>
<dbReference type="InterPro" id="IPR036390">
    <property type="entry name" value="WH_DNA-bd_sf"/>
</dbReference>
<dbReference type="PROSITE" id="PS50931">
    <property type="entry name" value="HTH_LYSR"/>
    <property type="match status" value="1"/>
</dbReference>
<organism evidence="6 7">
    <name type="scientific">Marinomonas phaeophyticola</name>
    <dbReference type="NCBI Taxonomy" id="3004091"/>
    <lineage>
        <taxon>Bacteria</taxon>
        <taxon>Pseudomonadati</taxon>
        <taxon>Pseudomonadota</taxon>
        <taxon>Gammaproteobacteria</taxon>
        <taxon>Oceanospirillales</taxon>
        <taxon>Oceanospirillaceae</taxon>
        <taxon>Marinomonas</taxon>
    </lineage>
</organism>